<feature type="domain" description="HD" evidence="3">
    <location>
        <begin position="16"/>
        <end position="179"/>
    </location>
</feature>
<keyword evidence="2" id="KW-0378">Hydrolase</keyword>
<dbReference type="Proteomes" id="UP000007488">
    <property type="component" value="Chromosome"/>
</dbReference>
<evidence type="ECO:0000259" key="3">
    <source>
        <dbReference type="Pfam" id="PF13023"/>
    </source>
</evidence>
<evidence type="ECO:0000313" key="5">
    <source>
        <dbReference type="Proteomes" id="UP000007488"/>
    </source>
</evidence>
<dbReference type="SUPFAM" id="SSF109604">
    <property type="entry name" value="HD-domain/PDEase-like"/>
    <property type="match status" value="1"/>
</dbReference>
<reference evidence="5" key="2">
    <citation type="submission" date="2011-02" db="EMBL/GenBank/DDBJ databases">
        <title>The complete genome of Syntrophobotulus glycolicus DSM 8271.</title>
        <authorList>
            <person name="Lucas S."/>
            <person name="Copeland A."/>
            <person name="Lapidus A."/>
            <person name="Bruce D."/>
            <person name="Goodwin L."/>
            <person name="Pitluck S."/>
            <person name="Kyrpides N."/>
            <person name="Mavromatis K."/>
            <person name="Pagani I."/>
            <person name="Ivanova N."/>
            <person name="Mikhailova N."/>
            <person name="Chertkov O."/>
            <person name="Held B."/>
            <person name="Detter J.C."/>
            <person name="Tapia R."/>
            <person name="Han C."/>
            <person name="Land M."/>
            <person name="Hauser L."/>
            <person name="Markowitz V."/>
            <person name="Cheng J.-F."/>
            <person name="Hugenholtz P."/>
            <person name="Woyke T."/>
            <person name="Wu D."/>
            <person name="Spring S."/>
            <person name="Schroeder M."/>
            <person name="Brambilla E."/>
            <person name="Klenk H.-P."/>
            <person name="Eisen J.A."/>
        </authorList>
    </citation>
    <scope>NUCLEOTIDE SEQUENCE [LARGE SCALE GENOMIC DNA]</scope>
    <source>
        <strain evidence="5">DSM 8271 / FlGlyR</strain>
    </source>
</reference>
<dbReference type="eggNOG" id="COG1896">
    <property type="taxonomic scope" value="Bacteria"/>
</dbReference>
<evidence type="ECO:0000313" key="4">
    <source>
        <dbReference type="EMBL" id="ADY56130.1"/>
    </source>
</evidence>
<dbReference type="Gene3D" id="1.10.3210.10">
    <property type="entry name" value="Hypothetical protein af1432"/>
    <property type="match status" value="1"/>
</dbReference>
<dbReference type="STRING" id="645991.Sgly_1833"/>
<dbReference type="EMBL" id="CP002547">
    <property type="protein sequence ID" value="ADY56130.1"/>
    <property type="molecule type" value="Genomic_DNA"/>
</dbReference>
<keyword evidence="1" id="KW-0479">Metal-binding</keyword>
<dbReference type="AlphaFoldDB" id="F0T043"/>
<dbReference type="HOGENOM" id="CLU_039453_5_1_9"/>
<dbReference type="GO" id="GO:0046872">
    <property type="term" value="F:metal ion binding"/>
    <property type="evidence" value="ECO:0007669"/>
    <property type="project" value="UniProtKB-KW"/>
</dbReference>
<name>F0T043_SYNGF</name>
<protein>
    <submittedName>
        <fullName evidence="4">Metal dependent phosphohydrolase</fullName>
    </submittedName>
</protein>
<keyword evidence="5" id="KW-1185">Reference proteome</keyword>
<accession>F0T043</accession>
<proteinExistence type="predicted"/>
<gene>
    <name evidence="4" type="ordered locus">Sgly_1833</name>
</gene>
<sequence>MDKNRIAQQVRFIFEIDKLKNVIRQSRISDNSREENDAEHSWHLAVMALILREYANDKDLDIFKVIKMLLIHDIVEIYAGDVHVYDIEGNKDKSIRERKAAEKIFSLLPSDQAEEYQSLWLEFDSRITNESKYANSIDRLQPIMLNCTTEGHTWKKFEIKSPQVYEKNGHIKDGSEEIWSLVQKLLASCVQKGYLSEE</sequence>
<dbReference type="GO" id="GO:0005737">
    <property type="term" value="C:cytoplasm"/>
    <property type="evidence" value="ECO:0007669"/>
    <property type="project" value="TreeGrafter"/>
</dbReference>
<dbReference type="KEGG" id="sgy:Sgly_1833"/>
<reference evidence="4 5" key="1">
    <citation type="journal article" date="2011" name="Stand. Genomic Sci.">
        <title>Complete genome sequence of Syntrophobotulus glycolicus type strain (FlGlyR).</title>
        <authorList>
            <person name="Han C."/>
            <person name="Mwirichia R."/>
            <person name="Chertkov O."/>
            <person name="Held B."/>
            <person name="Lapidus A."/>
            <person name="Nolan M."/>
            <person name="Lucas S."/>
            <person name="Hammon N."/>
            <person name="Deshpande S."/>
            <person name="Cheng J.F."/>
            <person name="Tapia R."/>
            <person name="Goodwin L."/>
            <person name="Pitluck S."/>
            <person name="Huntemann M."/>
            <person name="Liolios K."/>
            <person name="Ivanova N."/>
            <person name="Pagani I."/>
            <person name="Mavromatis K."/>
            <person name="Ovchinikova G."/>
            <person name="Pati A."/>
            <person name="Chen A."/>
            <person name="Palaniappan K."/>
            <person name="Land M."/>
            <person name="Hauser L."/>
            <person name="Brambilla E.M."/>
            <person name="Rohde M."/>
            <person name="Spring S."/>
            <person name="Sikorski J."/>
            <person name="Goker M."/>
            <person name="Woyke T."/>
            <person name="Bristow J."/>
            <person name="Eisen J.A."/>
            <person name="Markowitz V."/>
            <person name="Hugenholtz P."/>
            <person name="Kyrpides N.C."/>
            <person name="Klenk H.P."/>
            <person name="Detter J.C."/>
        </authorList>
    </citation>
    <scope>NUCLEOTIDE SEQUENCE [LARGE SCALE GENOMIC DNA]</scope>
    <source>
        <strain evidence="5">DSM 8271 / FlGlyR</strain>
    </source>
</reference>
<dbReference type="PANTHER" id="PTHR11845">
    <property type="entry name" value="5'-DEOXYNUCLEOTIDASE HDDC2"/>
    <property type="match status" value="1"/>
</dbReference>
<evidence type="ECO:0000256" key="1">
    <source>
        <dbReference type="ARBA" id="ARBA00022723"/>
    </source>
</evidence>
<dbReference type="RefSeq" id="WP_013624998.1">
    <property type="nucleotide sequence ID" value="NC_015172.1"/>
</dbReference>
<dbReference type="PANTHER" id="PTHR11845:SF13">
    <property type="entry name" value="5'-DEOXYNUCLEOTIDASE HDDC2"/>
    <property type="match status" value="1"/>
</dbReference>
<evidence type="ECO:0000256" key="2">
    <source>
        <dbReference type="ARBA" id="ARBA00022801"/>
    </source>
</evidence>
<dbReference type="InterPro" id="IPR039356">
    <property type="entry name" value="YfbR/HDDC2"/>
</dbReference>
<dbReference type="GO" id="GO:0002953">
    <property type="term" value="F:5'-deoxynucleotidase activity"/>
    <property type="evidence" value="ECO:0007669"/>
    <property type="project" value="InterPro"/>
</dbReference>
<dbReference type="OrthoDB" id="9796032at2"/>
<organism evidence="4 5">
    <name type="scientific">Syntrophobotulus glycolicus (strain DSM 8271 / FlGlyR)</name>
    <dbReference type="NCBI Taxonomy" id="645991"/>
    <lineage>
        <taxon>Bacteria</taxon>
        <taxon>Bacillati</taxon>
        <taxon>Bacillota</taxon>
        <taxon>Clostridia</taxon>
        <taxon>Eubacteriales</taxon>
        <taxon>Desulfitobacteriaceae</taxon>
        <taxon>Syntrophobotulus</taxon>
    </lineage>
</organism>
<dbReference type="InterPro" id="IPR006674">
    <property type="entry name" value="HD_domain"/>
</dbReference>
<dbReference type="Pfam" id="PF13023">
    <property type="entry name" value="HD_3"/>
    <property type="match status" value="1"/>
</dbReference>